<evidence type="ECO:0000313" key="2">
    <source>
        <dbReference type="Proteomes" id="UP000675881"/>
    </source>
</evidence>
<keyword evidence="2" id="KW-1185">Reference proteome</keyword>
<proteinExistence type="predicted"/>
<organism evidence="1 2">
    <name type="scientific">Lepeophtheirus salmonis</name>
    <name type="common">Salmon louse</name>
    <name type="synonym">Caligus salmonis</name>
    <dbReference type="NCBI Taxonomy" id="72036"/>
    <lineage>
        <taxon>Eukaryota</taxon>
        <taxon>Metazoa</taxon>
        <taxon>Ecdysozoa</taxon>
        <taxon>Arthropoda</taxon>
        <taxon>Crustacea</taxon>
        <taxon>Multicrustacea</taxon>
        <taxon>Hexanauplia</taxon>
        <taxon>Copepoda</taxon>
        <taxon>Siphonostomatoida</taxon>
        <taxon>Caligidae</taxon>
        <taxon>Lepeophtheirus</taxon>
    </lineage>
</organism>
<protein>
    <submittedName>
        <fullName evidence="1">(salmon louse) hypothetical protein</fullName>
    </submittedName>
</protein>
<dbReference type="OrthoDB" id="10580193at2759"/>
<sequence>MSRSAKDSCKFLYKYLPTLLLLTIRPTACVHRDTVKLLKVVEWNDKEELDLEKEYLSLEKHNVFRAGTPVREWLNDVNKEMANFSQVVHVLEILETESYSIEDMVFLGTQVDLTPGIWEKNHSRDDGIKNLLYSACSVYDNNDDCFHLLYFMAKSNVKRLGLLNHIAKLSTKLSGLKLLLTIYNKESKRAYGMDRDLFKDISHKFEACNFCGFYYMDHDKQKFLKDYVRMMRIPSLFEETEECYKKCHIGEYPVIMVIHKDRAYLTSQDRIKCNHAFMKLKEPLPIRRHTDEGFSSKADEHELLQRHKGAYNSSLAFSHHHFQVQSSRPFLSLLSFPLIDFSGLSVSPSFFSDLLYRLQCRR</sequence>
<dbReference type="EMBL" id="HG994586">
    <property type="protein sequence ID" value="CAF2995773.1"/>
    <property type="molecule type" value="Genomic_DNA"/>
</dbReference>
<accession>A0A7R8D1H4</accession>
<gene>
    <name evidence="1" type="ORF">LSAA_13027</name>
</gene>
<dbReference type="AlphaFoldDB" id="A0A7R8D1H4"/>
<reference evidence="1" key="1">
    <citation type="submission" date="2021-02" db="EMBL/GenBank/DDBJ databases">
        <authorList>
            <person name="Bekaert M."/>
        </authorList>
    </citation>
    <scope>NUCLEOTIDE SEQUENCE</scope>
    <source>
        <strain evidence="1">IoA-00</strain>
    </source>
</reference>
<evidence type="ECO:0000313" key="1">
    <source>
        <dbReference type="EMBL" id="CAF2995773.1"/>
    </source>
</evidence>
<dbReference type="Proteomes" id="UP000675881">
    <property type="component" value="Chromosome 7"/>
</dbReference>
<name>A0A7R8D1H4_LEPSM</name>